<dbReference type="AlphaFoldDB" id="A0A5B7GP35"/>
<dbReference type="Proteomes" id="UP000324222">
    <property type="component" value="Unassembled WGS sequence"/>
</dbReference>
<evidence type="ECO:0000313" key="1">
    <source>
        <dbReference type="EMBL" id="MPC58334.1"/>
    </source>
</evidence>
<protein>
    <submittedName>
        <fullName evidence="1">Uncharacterized protein</fullName>
    </submittedName>
</protein>
<name>A0A5B7GP35_PORTR</name>
<accession>A0A5B7GP35</accession>
<comment type="caution">
    <text evidence="1">The sequence shown here is derived from an EMBL/GenBank/DDBJ whole genome shotgun (WGS) entry which is preliminary data.</text>
</comment>
<dbReference type="EMBL" id="VSRR010015577">
    <property type="protein sequence ID" value="MPC58334.1"/>
    <property type="molecule type" value="Genomic_DNA"/>
</dbReference>
<keyword evidence="2" id="KW-1185">Reference proteome</keyword>
<sequence length="88" mass="9918">MHEELQNCRTARGHNTWTRCGGTNFLNPGKLVLPFHMDGCLTKDLFHLYQHISREAATRYALFGCINPILAEEEDQLATLQCSAEVVA</sequence>
<reference evidence="1 2" key="1">
    <citation type="submission" date="2019-05" db="EMBL/GenBank/DDBJ databases">
        <title>Another draft genome of Portunus trituberculatus and its Hox gene families provides insights of decapod evolution.</title>
        <authorList>
            <person name="Jeong J.-H."/>
            <person name="Song I."/>
            <person name="Kim S."/>
            <person name="Choi T."/>
            <person name="Kim D."/>
            <person name="Ryu S."/>
            <person name="Kim W."/>
        </authorList>
    </citation>
    <scope>NUCLEOTIDE SEQUENCE [LARGE SCALE GENOMIC DNA]</scope>
    <source>
        <tissue evidence="1">Muscle</tissue>
    </source>
</reference>
<proteinExistence type="predicted"/>
<evidence type="ECO:0000313" key="2">
    <source>
        <dbReference type="Proteomes" id="UP000324222"/>
    </source>
</evidence>
<organism evidence="1 2">
    <name type="scientific">Portunus trituberculatus</name>
    <name type="common">Swimming crab</name>
    <name type="synonym">Neptunus trituberculatus</name>
    <dbReference type="NCBI Taxonomy" id="210409"/>
    <lineage>
        <taxon>Eukaryota</taxon>
        <taxon>Metazoa</taxon>
        <taxon>Ecdysozoa</taxon>
        <taxon>Arthropoda</taxon>
        <taxon>Crustacea</taxon>
        <taxon>Multicrustacea</taxon>
        <taxon>Malacostraca</taxon>
        <taxon>Eumalacostraca</taxon>
        <taxon>Eucarida</taxon>
        <taxon>Decapoda</taxon>
        <taxon>Pleocyemata</taxon>
        <taxon>Brachyura</taxon>
        <taxon>Eubrachyura</taxon>
        <taxon>Portunoidea</taxon>
        <taxon>Portunidae</taxon>
        <taxon>Portuninae</taxon>
        <taxon>Portunus</taxon>
    </lineage>
</organism>
<gene>
    <name evidence="1" type="ORF">E2C01_052333</name>
</gene>